<dbReference type="AlphaFoldDB" id="A0AAV6VA67"/>
<dbReference type="Pfam" id="PF10629">
    <property type="entry name" value="CMI2B-like"/>
    <property type="match status" value="1"/>
</dbReference>
<evidence type="ECO:0000259" key="6">
    <source>
        <dbReference type="Pfam" id="PF10629"/>
    </source>
</evidence>
<evidence type="ECO:0000313" key="7">
    <source>
        <dbReference type="EMBL" id="KAG8193489.1"/>
    </source>
</evidence>
<feature type="domain" description="Ciliary microtubule inner protein 2A-C-like" evidence="6">
    <location>
        <begin position="12"/>
        <end position="40"/>
    </location>
</feature>
<comment type="similarity">
    <text evidence="5">Belongs to the CIMIP2 family.</text>
</comment>
<comment type="subcellular location">
    <subcellularLocation>
        <location evidence="1">Cytoplasm</location>
        <location evidence="1">Cytoskeleton</location>
        <location evidence="1">Cilium axoneme</location>
    </subcellularLocation>
</comment>
<dbReference type="EMBL" id="JAFNEN010000120">
    <property type="protein sequence ID" value="KAG8193489.1"/>
    <property type="molecule type" value="Genomic_DNA"/>
</dbReference>
<dbReference type="GO" id="GO:0005930">
    <property type="term" value="C:axoneme"/>
    <property type="evidence" value="ECO:0007669"/>
    <property type="project" value="UniProtKB-SubCell"/>
</dbReference>
<reference evidence="7 8" key="1">
    <citation type="journal article" date="2022" name="Nat. Ecol. Evol.">
        <title>A masculinizing supergene underlies an exaggerated male reproductive morph in a spider.</title>
        <authorList>
            <person name="Hendrickx F."/>
            <person name="De Corte Z."/>
            <person name="Sonet G."/>
            <person name="Van Belleghem S.M."/>
            <person name="Kostlbacher S."/>
            <person name="Vangestel C."/>
        </authorList>
    </citation>
    <scope>NUCLEOTIDE SEQUENCE [LARGE SCALE GENOMIC DNA]</scope>
    <source>
        <strain evidence="7">W744_W776</strain>
    </source>
</reference>
<evidence type="ECO:0000313" key="8">
    <source>
        <dbReference type="Proteomes" id="UP000827092"/>
    </source>
</evidence>
<proteinExistence type="inferred from homology"/>
<sequence>MKNLPHPYCSPEPHYIPGYTGHCPHYQFVVGRTYGCGTHDVMGMQPFPPQRLQAPPLYKCETNSLEKNGPERKLAKTGIALGYTGHIPTASYHIGVNFTKSCSQGFAKIEEKKALYKEVLKTSSPTRED</sequence>
<organism evidence="7 8">
    <name type="scientific">Oedothorax gibbosus</name>
    <dbReference type="NCBI Taxonomy" id="931172"/>
    <lineage>
        <taxon>Eukaryota</taxon>
        <taxon>Metazoa</taxon>
        <taxon>Ecdysozoa</taxon>
        <taxon>Arthropoda</taxon>
        <taxon>Chelicerata</taxon>
        <taxon>Arachnida</taxon>
        <taxon>Araneae</taxon>
        <taxon>Araneomorphae</taxon>
        <taxon>Entelegynae</taxon>
        <taxon>Araneoidea</taxon>
        <taxon>Linyphiidae</taxon>
        <taxon>Erigoninae</taxon>
        <taxon>Oedothorax</taxon>
    </lineage>
</organism>
<dbReference type="GO" id="GO:0015630">
    <property type="term" value="C:microtubule cytoskeleton"/>
    <property type="evidence" value="ECO:0007669"/>
    <property type="project" value="UniProtKB-ARBA"/>
</dbReference>
<keyword evidence="3" id="KW-0206">Cytoskeleton</keyword>
<evidence type="ECO:0000256" key="3">
    <source>
        <dbReference type="ARBA" id="ARBA00023212"/>
    </source>
</evidence>
<dbReference type="PANTHER" id="PTHR22146">
    <property type="entry name" value="CAT EYE SYNDROME CRITICAL REGION PROTEIN 6"/>
    <property type="match status" value="1"/>
</dbReference>
<gene>
    <name evidence="7" type="ORF">JTE90_023739</name>
</gene>
<keyword evidence="2" id="KW-0963">Cytoplasm</keyword>
<keyword evidence="8" id="KW-1185">Reference proteome</keyword>
<keyword evidence="4" id="KW-0966">Cell projection</keyword>
<comment type="caution">
    <text evidence="7">The sequence shown here is derived from an EMBL/GenBank/DDBJ whole genome shotgun (WGS) entry which is preliminary data.</text>
</comment>
<evidence type="ECO:0000256" key="2">
    <source>
        <dbReference type="ARBA" id="ARBA00022490"/>
    </source>
</evidence>
<dbReference type="Proteomes" id="UP000827092">
    <property type="component" value="Unassembled WGS sequence"/>
</dbReference>
<protein>
    <recommendedName>
        <fullName evidence="6">Ciliary microtubule inner protein 2A-C-like domain-containing protein</fullName>
    </recommendedName>
</protein>
<dbReference type="PANTHER" id="PTHR22146:SF8">
    <property type="entry name" value="PROTEIN FAM166B"/>
    <property type="match status" value="1"/>
</dbReference>
<evidence type="ECO:0000256" key="1">
    <source>
        <dbReference type="ARBA" id="ARBA00004430"/>
    </source>
</evidence>
<accession>A0AAV6VA67</accession>
<evidence type="ECO:0000256" key="5">
    <source>
        <dbReference type="ARBA" id="ARBA00035661"/>
    </source>
</evidence>
<dbReference type="InterPro" id="IPR018902">
    <property type="entry name" value="CMI2A-C-like_dom"/>
</dbReference>
<name>A0AAV6VA67_9ARAC</name>
<evidence type="ECO:0000256" key="4">
    <source>
        <dbReference type="ARBA" id="ARBA00023273"/>
    </source>
</evidence>